<comment type="caution">
    <text evidence="10">The sequence shown here is derived from an EMBL/GenBank/DDBJ whole genome shotgun (WGS) entry which is preliminary data.</text>
</comment>
<name>A0ABQ5MIL2_9FLAO</name>
<dbReference type="Pfam" id="PF18967">
    <property type="entry name" value="PycTM"/>
    <property type="match status" value="1"/>
</dbReference>
<dbReference type="SUPFAM" id="SSF109604">
    <property type="entry name" value="HD-domain/PDEase-like"/>
    <property type="match status" value="1"/>
</dbReference>
<reference evidence="10" key="1">
    <citation type="submission" date="2022-07" db="EMBL/GenBank/DDBJ databases">
        <title>Taxonomy of Novel Oxalotrophic and Methylotrophic Bacteria.</title>
        <authorList>
            <person name="Sahin N."/>
            <person name="Tani A."/>
        </authorList>
    </citation>
    <scope>NUCLEOTIDE SEQUENCE</scope>
    <source>
        <strain evidence="10">Y10</strain>
    </source>
</reference>
<organism evidence="10 11">
    <name type="scientific">Neptunitalea lumnitzerae</name>
    <dbReference type="NCBI Taxonomy" id="2965509"/>
    <lineage>
        <taxon>Bacteria</taxon>
        <taxon>Pseudomonadati</taxon>
        <taxon>Bacteroidota</taxon>
        <taxon>Flavobacteriia</taxon>
        <taxon>Flavobacteriales</taxon>
        <taxon>Flavobacteriaceae</taxon>
        <taxon>Neptunitalea</taxon>
    </lineage>
</organism>
<comment type="subcellular location">
    <subcellularLocation>
        <location evidence="1">Cell membrane</location>
    </subcellularLocation>
</comment>
<dbReference type="Gene3D" id="1.10.3210.10">
    <property type="entry name" value="Hypothetical protein af1432"/>
    <property type="match status" value="1"/>
</dbReference>
<keyword evidence="4" id="KW-0547">Nucleotide-binding</keyword>
<dbReference type="Proteomes" id="UP001143543">
    <property type="component" value="Unassembled WGS sequence"/>
</dbReference>
<sequence>MKEIKKCKTAVFEMYKRYYESSFIFHNYTYTVFAAEALDTLIEAEKIKDEQQILKLKLAVWLHAVGYYKDLEVGGETSVHLAKEYMVDAGYEAAFINEVLALVAVTNYKNGPSNLLEEIMNDVSFHFFFAKNFNELYQLWRVQEESIKNRKLSNDEWGAHVKGYLNHVQFYTYYAIRNWETKVRFNYLKVLSREEKQNEKLIEKGKDTVFRITLRNHISLSDNADRKAHILLSVNAIVISIIFSRIFPKLDNPSNHFLYVPTLVFIVFTVLSIILSVIATRPRVTKGKFSYEELTHKKVNILFFGNFYRVKLQDYERAMDKLLQDGDLIYSSLTKDLYYLGKVVAKKYRILQYTYVVFMIGIVISTMMYVIYFNMYN</sequence>
<accession>A0ABQ5MIL2</accession>
<keyword evidence="7 8" id="KW-0472">Membrane</keyword>
<feature type="domain" description="Pycsar effector protein" evidence="9">
    <location>
        <begin position="215"/>
        <end position="368"/>
    </location>
</feature>
<evidence type="ECO:0000259" key="9">
    <source>
        <dbReference type="Pfam" id="PF18967"/>
    </source>
</evidence>
<evidence type="ECO:0000256" key="6">
    <source>
        <dbReference type="ARBA" id="ARBA00023118"/>
    </source>
</evidence>
<gene>
    <name evidence="10" type="ORF">Y10_16190</name>
</gene>
<proteinExistence type="predicted"/>
<dbReference type="RefSeq" id="WP_281764892.1">
    <property type="nucleotide sequence ID" value="NZ_BRVO01000002.1"/>
</dbReference>
<keyword evidence="2" id="KW-1003">Cell membrane</keyword>
<keyword evidence="6" id="KW-0051">Antiviral defense</keyword>
<dbReference type="InterPro" id="IPR043760">
    <property type="entry name" value="PycTM_dom"/>
</dbReference>
<protein>
    <recommendedName>
        <fullName evidence="9">Pycsar effector protein domain-containing protein</fullName>
    </recommendedName>
</protein>
<evidence type="ECO:0000256" key="2">
    <source>
        <dbReference type="ARBA" id="ARBA00022475"/>
    </source>
</evidence>
<keyword evidence="3 8" id="KW-0812">Transmembrane</keyword>
<evidence type="ECO:0000313" key="11">
    <source>
        <dbReference type="Proteomes" id="UP001143543"/>
    </source>
</evidence>
<evidence type="ECO:0000256" key="7">
    <source>
        <dbReference type="ARBA" id="ARBA00023136"/>
    </source>
</evidence>
<evidence type="ECO:0000256" key="5">
    <source>
        <dbReference type="ARBA" id="ARBA00022989"/>
    </source>
</evidence>
<dbReference type="EMBL" id="BRVO01000002">
    <property type="protein sequence ID" value="GLB49251.1"/>
    <property type="molecule type" value="Genomic_DNA"/>
</dbReference>
<evidence type="ECO:0000256" key="4">
    <source>
        <dbReference type="ARBA" id="ARBA00022741"/>
    </source>
</evidence>
<feature type="transmembrane region" description="Helical" evidence="8">
    <location>
        <begin position="350"/>
        <end position="372"/>
    </location>
</feature>
<evidence type="ECO:0000313" key="10">
    <source>
        <dbReference type="EMBL" id="GLB49251.1"/>
    </source>
</evidence>
<evidence type="ECO:0000256" key="1">
    <source>
        <dbReference type="ARBA" id="ARBA00004236"/>
    </source>
</evidence>
<keyword evidence="5 8" id="KW-1133">Transmembrane helix</keyword>
<keyword evidence="11" id="KW-1185">Reference proteome</keyword>
<feature type="transmembrane region" description="Helical" evidence="8">
    <location>
        <begin position="228"/>
        <end position="247"/>
    </location>
</feature>
<evidence type="ECO:0000256" key="8">
    <source>
        <dbReference type="SAM" id="Phobius"/>
    </source>
</evidence>
<evidence type="ECO:0000256" key="3">
    <source>
        <dbReference type="ARBA" id="ARBA00022692"/>
    </source>
</evidence>
<feature type="transmembrane region" description="Helical" evidence="8">
    <location>
        <begin position="259"/>
        <end position="279"/>
    </location>
</feature>